<protein>
    <submittedName>
        <fullName evidence="2">Uncharacterized protein</fullName>
    </submittedName>
</protein>
<dbReference type="AlphaFoldDB" id="C2BE65"/>
<evidence type="ECO:0000313" key="3">
    <source>
        <dbReference type="Proteomes" id="UP000005984"/>
    </source>
</evidence>
<feature type="non-terminal residue" evidence="2">
    <location>
        <position position="80"/>
    </location>
</feature>
<dbReference type="Proteomes" id="UP000005984">
    <property type="component" value="Unassembled WGS sequence"/>
</dbReference>
<sequence>LSADDSSSNVNAPKATSPVPGSPSGSETSARAAMARHSVASVARREVPVCAGGRISASVAPTATIPSPRRSQASGCPGSA</sequence>
<keyword evidence="3" id="KW-1185">Reference proteome</keyword>
<feature type="region of interest" description="Disordered" evidence="1">
    <location>
        <begin position="1"/>
        <end position="37"/>
    </location>
</feature>
<feature type="non-terminal residue" evidence="2">
    <location>
        <position position="1"/>
    </location>
</feature>
<accession>C2BE65</accession>
<feature type="region of interest" description="Disordered" evidence="1">
    <location>
        <begin position="54"/>
        <end position="80"/>
    </location>
</feature>
<feature type="compositionally biased region" description="Polar residues" evidence="1">
    <location>
        <begin position="1"/>
        <end position="11"/>
    </location>
</feature>
<name>C2BE65_9FIRM</name>
<gene>
    <name evidence="2" type="ORF">HMPREF0072_0635</name>
</gene>
<evidence type="ECO:0000256" key="1">
    <source>
        <dbReference type="SAM" id="MobiDB-lite"/>
    </source>
</evidence>
<reference evidence="2 3" key="1">
    <citation type="submission" date="2008-10" db="EMBL/GenBank/DDBJ databases">
        <authorList>
            <person name="Qin X."/>
            <person name="Bachman B."/>
            <person name="Battles P."/>
            <person name="Bell A."/>
            <person name="Bess C."/>
            <person name="Bickham C."/>
            <person name="Chaboub L."/>
            <person name="Chen D."/>
            <person name="Coyle M."/>
            <person name="Deiros D.R."/>
            <person name="Dinh H."/>
            <person name="Forbes L."/>
            <person name="Fowler G."/>
            <person name="Francisco L."/>
            <person name="Fu Q."/>
            <person name="Gubbala S."/>
            <person name="Hale W."/>
            <person name="Han Y."/>
            <person name="Hemphill L."/>
            <person name="Highlander S.K."/>
            <person name="Hirani K."/>
            <person name="Hogues M."/>
            <person name="Jackson L."/>
            <person name="Jakkamsetti A."/>
            <person name="Javaid M."/>
            <person name="Jiang H."/>
            <person name="Korchina V."/>
            <person name="Kovar C."/>
            <person name="Lara F."/>
            <person name="Lee S."/>
            <person name="Mata R."/>
            <person name="Mathew T."/>
            <person name="Moen C."/>
            <person name="Morales K."/>
            <person name="Munidasa M."/>
            <person name="Nazareth L."/>
            <person name="Ngo R."/>
            <person name="Nguyen L."/>
            <person name="Okwuonu G."/>
            <person name="Ongeri F."/>
            <person name="Patil S."/>
            <person name="Petrosino J."/>
            <person name="Pham C."/>
            <person name="Pham P."/>
            <person name="Pu L.-L."/>
            <person name="Puazo M."/>
            <person name="Raj R."/>
            <person name="Reid J."/>
            <person name="Rouhana J."/>
            <person name="Saada N."/>
            <person name="Shang Y."/>
            <person name="Simmons D."/>
            <person name="Thornton R."/>
            <person name="Warren J."/>
            <person name="Weissenberger G."/>
            <person name="Zhang J."/>
            <person name="Zhang L."/>
            <person name="Zhou C."/>
            <person name="Zhu D."/>
            <person name="Muzny D."/>
            <person name="Worley K."/>
            <person name="Gibbs R."/>
        </authorList>
    </citation>
    <scope>NUCLEOTIDE SEQUENCE [LARGE SCALE GENOMIC DNA]</scope>
    <source>
        <strain evidence="2 3">ATCC 51172</strain>
    </source>
</reference>
<feature type="compositionally biased region" description="Polar residues" evidence="1">
    <location>
        <begin position="59"/>
        <end position="74"/>
    </location>
</feature>
<comment type="caution">
    <text evidence="2">The sequence shown here is derived from an EMBL/GenBank/DDBJ whole genome shotgun (WGS) entry which is preliminary data.</text>
</comment>
<evidence type="ECO:0000313" key="2">
    <source>
        <dbReference type="EMBL" id="EEI86801.1"/>
    </source>
</evidence>
<organism evidence="2 3">
    <name type="scientific">Anaerococcus lactolyticus ATCC 51172</name>
    <dbReference type="NCBI Taxonomy" id="525254"/>
    <lineage>
        <taxon>Bacteria</taxon>
        <taxon>Bacillati</taxon>
        <taxon>Bacillota</taxon>
        <taxon>Tissierellia</taxon>
        <taxon>Tissierellales</taxon>
        <taxon>Peptoniphilaceae</taxon>
        <taxon>Anaerococcus</taxon>
    </lineage>
</organism>
<proteinExistence type="predicted"/>
<dbReference type="EMBL" id="ABYO01000172">
    <property type="protein sequence ID" value="EEI86801.1"/>
    <property type="molecule type" value="Genomic_DNA"/>
</dbReference>